<dbReference type="Pfam" id="PF12796">
    <property type="entry name" value="Ank_2"/>
    <property type="match status" value="1"/>
</dbReference>
<dbReference type="AlphaFoldDB" id="A0A813RN68"/>
<evidence type="ECO:0000313" key="7">
    <source>
        <dbReference type="EMBL" id="CAF3623292.1"/>
    </source>
</evidence>
<evidence type="ECO:0000256" key="2">
    <source>
        <dbReference type="ARBA" id="ARBA00023043"/>
    </source>
</evidence>
<dbReference type="Proteomes" id="UP000663874">
    <property type="component" value="Unassembled WGS sequence"/>
</dbReference>
<dbReference type="PROSITE" id="PS50297">
    <property type="entry name" value="ANK_REP_REGION"/>
    <property type="match status" value="1"/>
</dbReference>
<accession>A0A813RN68</accession>
<feature type="region of interest" description="Disordered" evidence="4">
    <location>
        <begin position="293"/>
        <end position="323"/>
    </location>
</feature>
<feature type="repeat" description="ANK" evidence="3">
    <location>
        <begin position="33"/>
        <end position="69"/>
    </location>
</feature>
<proteinExistence type="predicted"/>
<dbReference type="EMBL" id="CAJOAX010000026">
    <property type="protein sequence ID" value="CAF3484174.1"/>
    <property type="molecule type" value="Genomic_DNA"/>
</dbReference>
<reference evidence="5" key="1">
    <citation type="submission" date="2021-02" db="EMBL/GenBank/DDBJ databases">
        <authorList>
            <person name="Nowell W R."/>
        </authorList>
    </citation>
    <scope>NUCLEOTIDE SEQUENCE</scope>
</reference>
<dbReference type="PANTHER" id="PTHR24198">
    <property type="entry name" value="ANKYRIN REPEAT AND PROTEIN KINASE DOMAIN-CONTAINING PROTEIN"/>
    <property type="match status" value="1"/>
</dbReference>
<name>A0A813RN68_9BILA</name>
<dbReference type="EMBL" id="CAJOBE010000334">
    <property type="protein sequence ID" value="CAF3623292.1"/>
    <property type="molecule type" value="Genomic_DNA"/>
</dbReference>
<evidence type="ECO:0000313" key="8">
    <source>
        <dbReference type="Proteomes" id="UP000663882"/>
    </source>
</evidence>
<keyword evidence="2 3" id="KW-0040">ANK repeat</keyword>
<dbReference type="Proteomes" id="UP000663823">
    <property type="component" value="Unassembled WGS sequence"/>
</dbReference>
<dbReference type="Gene3D" id="1.25.40.20">
    <property type="entry name" value="Ankyrin repeat-containing domain"/>
    <property type="match status" value="1"/>
</dbReference>
<comment type="caution">
    <text evidence="5">The sequence shown here is derived from an EMBL/GenBank/DDBJ whole genome shotgun (WGS) entry which is preliminary data.</text>
</comment>
<dbReference type="SMART" id="SM00248">
    <property type="entry name" value="ANK"/>
    <property type="match status" value="4"/>
</dbReference>
<evidence type="ECO:0000256" key="4">
    <source>
        <dbReference type="SAM" id="MobiDB-lite"/>
    </source>
</evidence>
<evidence type="ECO:0000313" key="5">
    <source>
        <dbReference type="EMBL" id="CAF0784409.1"/>
    </source>
</evidence>
<evidence type="ECO:0000256" key="3">
    <source>
        <dbReference type="PROSITE-ProRule" id="PRU00023"/>
    </source>
</evidence>
<dbReference type="PANTHER" id="PTHR24198:SF165">
    <property type="entry name" value="ANKYRIN REPEAT-CONTAINING PROTEIN-RELATED"/>
    <property type="match status" value="1"/>
</dbReference>
<dbReference type="InterPro" id="IPR002110">
    <property type="entry name" value="Ankyrin_rpt"/>
</dbReference>
<feature type="compositionally biased region" description="Polar residues" evidence="4">
    <location>
        <begin position="293"/>
        <end position="322"/>
    </location>
</feature>
<dbReference type="SUPFAM" id="SSF48403">
    <property type="entry name" value="Ankyrin repeat"/>
    <property type="match status" value="1"/>
</dbReference>
<gene>
    <name evidence="7" type="ORF">FNK824_LOCUS4526</name>
    <name evidence="6" type="ORF">OTI717_LOCUS714</name>
    <name evidence="5" type="ORF">RFH988_LOCUS3084</name>
</gene>
<dbReference type="PROSITE" id="PS50088">
    <property type="entry name" value="ANK_REPEAT"/>
    <property type="match status" value="1"/>
</dbReference>
<protein>
    <submittedName>
        <fullName evidence="5">Uncharacterized protein</fullName>
    </submittedName>
</protein>
<dbReference type="OrthoDB" id="5406014at2759"/>
<dbReference type="InterPro" id="IPR036770">
    <property type="entry name" value="Ankyrin_rpt-contain_sf"/>
</dbReference>
<dbReference type="Proteomes" id="UP000663882">
    <property type="component" value="Unassembled WGS sequence"/>
</dbReference>
<keyword evidence="1" id="KW-0677">Repeat</keyword>
<organism evidence="5 8">
    <name type="scientific">Rotaria sordida</name>
    <dbReference type="NCBI Taxonomy" id="392033"/>
    <lineage>
        <taxon>Eukaryota</taxon>
        <taxon>Metazoa</taxon>
        <taxon>Spiralia</taxon>
        <taxon>Gnathifera</taxon>
        <taxon>Rotifera</taxon>
        <taxon>Eurotatoria</taxon>
        <taxon>Bdelloidea</taxon>
        <taxon>Philodinida</taxon>
        <taxon>Philodinidae</taxon>
        <taxon>Rotaria</taxon>
    </lineage>
</organism>
<evidence type="ECO:0000313" key="6">
    <source>
        <dbReference type="EMBL" id="CAF3484174.1"/>
    </source>
</evidence>
<evidence type="ECO:0000256" key="1">
    <source>
        <dbReference type="ARBA" id="ARBA00022737"/>
    </source>
</evidence>
<dbReference type="EMBL" id="CAJNOO010000071">
    <property type="protein sequence ID" value="CAF0784409.1"/>
    <property type="molecule type" value="Genomic_DNA"/>
</dbReference>
<sequence length="402" mass="45965">MASIHQVILDGRLSQLNLLINKLGCNVNEKDPYGRTPLHLAVLSDQERYGYRVARLLLQGSADINATDSQQQTPLVYACLLNRTKLVALFLRTKSIDWRLVDHESYLVVHHAASSSQTSILAAIVNEMKLIGLSMDSKTEMGYTPLILAIKSSRFNNAMYLLDHTDASPFAIDDEHHLTCEQWLQHVEPKLNEWAFYYQRRSLPIRRKPSDKNIPNYKCFYGVESPYKSNMLVCNHLHVKSFEESTYTPAILSPRNENHKSFSTNSMSEEQNSPKLSYQLWMQLVQRLRKRTLASNPSPEETHSTAGRYSHSISQSQHTTPSVGIRREKTWAGHESISPWYNSSLNSNKQVVSLINHYSNILSAENNERFTQGLNDRPKSILRPVGTPNKFRFTKEVTFATN</sequence>